<protein>
    <recommendedName>
        <fullName evidence="1">Aminotransferase-like plant mobile domain-containing protein</fullName>
    </recommendedName>
</protein>
<accession>A0A067LEL7</accession>
<evidence type="ECO:0000313" key="3">
    <source>
        <dbReference type="Proteomes" id="UP000027138"/>
    </source>
</evidence>
<dbReference type="Pfam" id="PF10536">
    <property type="entry name" value="PMD"/>
    <property type="match status" value="1"/>
</dbReference>
<keyword evidence="3" id="KW-1185">Reference proteome</keyword>
<dbReference type="OrthoDB" id="1937804at2759"/>
<organism evidence="2 3">
    <name type="scientific">Jatropha curcas</name>
    <name type="common">Barbados nut</name>
    <dbReference type="NCBI Taxonomy" id="180498"/>
    <lineage>
        <taxon>Eukaryota</taxon>
        <taxon>Viridiplantae</taxon>
        <taxon>Streptophyta</taxon>
        <taxon>Embryophyta</taxon>
        <taxon>Tracheophyta</taxon>
        <taxon>Spermatophyta</taxon>
        <taxon>Magnoliopsida</taxon>
        <taxon>eudicotyledons</taxon>
        <taxon>Gunneridae</taxon>
        <taxon>Pentapetalae</taxon>
        <taxon>rosids</taxon>
        <taxon>fabids</taxon>
        <taxon>Malpighiales</taxon>
        <taxon>Euphorbiaceae</taxon>
        <taxon>Crotonoideae</taxon>
        <taxon>Jatropheae</taxon>
        <taxon>Jatropha</taxon>
    </lineage>
</organism>
<reference evidence="2 3" key="1">
    <citation type="journal article" date="2014" name="PLoS ONE">
        <title>Global Analysis of Gene Expression Profiles in Physic Nut (Jatropha curcas L.) Seedlings Exposed to Salt Stress.</title>
        <authorList>
            <person name="Zhang L."/>
            <person name="Zhang C."/>
            <person name="Wu P."/>
            <person name="Chen Y."/>
            <person name="Li M."/>
            <person name="Jiang H."/>
            <person name="Wu G."/>
        </authorList>
    </citation>
    <scope>NUCLEOTIDE SEQUENCE [LARGE SCALE GENOMIC DNA]</scope>
    <source>
        <strain evidence="3">cv. GZQX0401</strain>
        <tissue evidence="2">Young leaves</tissue>
    </source>
</reference>
<proteinExistence type="predicted"/>
<dbReference type="PANTHER" id="PTHR46033:SF8">
    <property type="entry name" value="PROTEIN MAINTENANCE OF MERISTEMS-LIKE"/>
    <property type="match status" value="1"/>
</dbReference>
<dbReference type="EMBL" id="KK914295">
    <property type="protein sequence ID" value="KDP42534.1"/>
    <property type="molecule type" value="Genomic_DNA"/>
</dbReference>
<sequence length="193" mass="21399">MTSPGHSRDEDFLESLGISLDPDLTANADTHASVTGIYAQDPHIKLDVGETSVAEISVEIFDHNNPVGAIISPSHLGYLRHFDVGRNSHKELLSALAERWWDTTNTFHFPWGEMTMTPADFSVISGVPFGIRPIKLYNDRRTEVSPDRMAELIGIDLPRIVEPSSTTPVLSVSRLWLSPSRPSTFMLDTGRES</sequence>
<dbReference type="AlphaFoldDB" id="A0A067LEL7"/>
<evidence type="ECO:0000259" key="1">
    <source>
        <dbReference type="Pfam" id="PF10536"/>
    </source>
</evidence>
<feature type="domain" description="Aminotransferase-like plant mobile" evidence="1">
    <location>
        <begin position="89"/>
        <end position="129"/>
    </location>
</feature>
<name>A0A067LEL7_JATCU</name>
<dbReference type="Proteomes" id="UP000027138">
    <property type="component" value="Unassembled WGS sequence"/>
</dbReference>
<dbReference type="InterPro" id="IPR044824">
    <property type="entry name" value="MAIN-like"/>
</dbReference>
<dbReference type="InterPro" id="IPR019557">
    <property type="entry name" value="AminoTfrase-like_pln_mobile"/>
</dbReference>
<dbReference type="GO" id="GO:0010073">
    <property type="term" value="P:meristem maintenance"/>
    <property type="evidence" value="ECO:0007669"/>
    <property type="project" value="InterPro"/>
</dbReference>
<gene>
    <name evidence="2" type="ORF">JCGZ_01788</name>
</gene>
<dbReference type="PANTHER" id="PTHR46033">
    <property type="entry name" value="PROTEIN MAIN-LIKE 2"/>
    <property type="match status" value="1"/>
</dbReference>
<evidence type="ECO:0000313" key="2">
    <source>
        <dbReference type="EMBL" id="KDP42534.1"/>
    </source>
</evidence>